<dbReference type="GO" id="GO:0016020">
    <property type="term" value="C:membrane"/>
    <property type="evidence" value="ECO:0007669"/>
    <property type="project" value="InterPro"/>
</dbReference>
<dbReference type="Gene3D" id="3.40.190.10">
    <property type="entry name" value="Periplasmic binding protein-like II"/>
    <property type="match status" value="2"/>
</dbReference>
<evidence type="ECO:0000256" key="5">
    <source>
        <dbReference type="SAM" id="SignalP"/>
    </source>
</evidence>
<dbReference type="GO" id="GO:0015276">
    <property type="term" value="F:ligand-gated monoatomic ion channel activity"/>
    <property type="evidence" value="ECO:0007669"/>
    <property type="project" value="InterPro"/>
</dbReference>
<accession>A0A847RTZ1</accession>
<evidence type="ECO:0000256" key="3">
    <source>
        <dbReference type="ARBA" id="ARBA00022729"/>
    </source>
</evidence>
<keyword evidence="3 5" id="KW-0732">Signal</keyword>
<name>A0A847RTZ1_9NEIS</name>
<evidence type="ECO:0000256" key="2">
    <source>
        <dbReference type="ARBA" id="ARBA00022448"/>
    </source>
</evidence>
<feature type="domain" description="Solute-binding protein family 3/N-terminal" evidence="6">
    <location>
        <begin position="30"/>
        <end position="251"/>
    </location>
</feature>
<dbReference type="InterPro" id="IPR001638">
    <property type="entry name" value="Solute-binding_3/MltF_N"/>
</dbReference>
<dbReference type="SUPFAM" id="SSF53850">
    <property type="entry name" value="Periplasmic binding protein-like II"/>
    <property type="match status" value="1"/>
</dbReference>
<organism evidence="8 9">
    <name type="scientific">Leeia aquatica</name>
    <dbReference type="NCBI Taxonomy" id="2725557"/>
    <lineage>
        <taxon>Bacteria</taxon>
        <taxon>Pseudomonadati</taxon>
        <taxon>Pseudomonadota</taxon>
        <taxon>Betaproteobacteria</taxon>
        <taxon>Neisseriales</taxon>
        <taxon>Leeiaceae</taxon>
        <taxon>Leeia</taxon>
    </lineage>
</organism>
<dbReference type="Pfam" id="PF00497">
    <property type="entry name" value="SBP_bac_3"/>
    <property type="match status" value="1"/>
</dbReference>
<keyword evidence="2" id="KW-0813">Transport</keyword>
<feature type="domain" description="Ionotropic glutamate receptor C-terminal" evidence="7">
    <location>
        <begin position="32"/>
        <end position="250"/>
    </location>
</feature>
<evidence type="ECO:0000259" key="6">
    <source>
        <dbReference type="SMART" id="SM00062"/>
    </source>
</evidence>
<gene>
    <name evidence="8" type="ORF">HF682_05855</name>
</gene>
<comment type="similarity">
    <text evidence="1 4">Belongs to the bacterial solute-binding protein 3 family.</text>
</comment>
<evidence type="ECO:0000259" key="7">
    <source>
        <dbReference type="SMART" id="SM00079"/>
    </source>
</evidence>
<dbReference type="PANTHER" id="PTHR30085">
    <property type="entry name" value="AMINO ACID ABC TRANSPORTER PERMEASE"/>
    <property type="match status" value="1"/>
</dbReference>
<comment type="caution">
    <text evidence="8">The sequence shown here is derived from an EMBL/GenBank/DDBJ whole genome shotgun (WGS) entry which is preliminary data.</text>
</comment>
<dbReference type="InterPro" id="IPR018313">
    <property type="entry name" value="SBP_3_CS"/>
</dbReference>
<dbReference type="GO" id="GO:0005576">
    <property type="term" value="C:extracellular region"/>
    <property type="evidence" value="ECO:0007669"/>
    <property type="project" value="TreeGrafter"/>
</dbReference>
<dbReference type="AlphaFoldDB" id="A0A847RTZ1"/>
<proteinExistence type="inferred from homology"/>
<evidence type="ECO:0000256" key="1">
    <source>
        <dbReference type="ARBA" id="ARBA00010333"/>
    </source>
</evidence>
<dbReference type="InterPro" id="IPR001320">
    <property type="entry name" value="Iontro_rcpt_C"/>
</dbReference>
<evidence type="ECO:0000313" key="9">
    <source>
        <dbReference type="Proteomes" id="UP000587991"/>
    </source>
</evidence>
<dbReference type="GO" id="GO:0030288">
    <property type="term" value="C:outer membrane-bounded periplasmic space"/>
    <property type="evidence" value="ECO:0007669"/>
    <property type="project" value="TreeGrafter"/>
</dbReference>
<protein>
    <submittedName>
        <fullName evidence="8">Transporter substrate-binding domain-containing protein</fullName>
    </submittedName>
</protein>
<dbReference type="PROSITE" id="PS01039">
    <property type="entry name" value="SBP_BACTERIAL_3"/>
    <property type="match status" value="1"/>
</dbReference>
<dbReference type="SMART" id="SM00079">
    <property type="entry name" value="PBPe"/>
    <property type="match status" value="1"/>
</dbReference>
<reference evidence="8 9" key="1">
    <citation type="submission" date="2020-04" db="EMBL/GenBank/DDBJ databases">
        <title>Draft genome of Leeia sp. IMCC25680.</title>
        <authorList>
            <person name="Song J."/>
            <person name="Cho J.-C."/>
        </authorList>
    </citation>
    <scope>NUCLEOTIDE SEQUENCE [LARGE SCALE GENOMIC DNA]</scope>
    <source>
        <strain evidence="8 9">IMCC25680</strain>
    </source>
</reference>
<sequence>MKMRLWAVLLLCLGLVARADDLDSILQKQEVVIGVKDASPPFGVYDKAKGTVSGYDIDFALGIAKRLGVKPVFRTVNPDDRVPFLQERKVDLVIATFTKSPERERLLEFSLGYFVTGQKFLVAAGKYQRVEELNRARIGVVNASTSEKTLRKQMPEAQVMPNEDYPEMVRMLQAGQLDAISTDEPILAGLLGKMSNRSKFEIMSTAITFESYGVGMRKGEKKLLKAVNDALLDMENTGEAKRIFDRWFGPNSSMPMMRFFTIRN</sequence>
<keyword evidence="9" id="KW-1185">Reference proteome</keyword>
<dbReference type="PANTHER" id="PTHR30085:SF6">
    <property type="entry name" value="ABC TRANSPORTER GLUTAMINE-BINDING PROTEIN GLNH"/>
    <property type="match status" value="1"/>
</dbReference>
<feature type="chain" id="PRO_5032742026" evidence="5">
    <location>
        <begin position="20"/>
        <end position="264"/>
    </location>
</feature>
<dbReference type="InterPro" id="IPR051455">
    <property type="entry name" value="Bact_solute-bind_prot3"/>
</dbReference>
<evidence type="ECO:0000256" key="4">
    <source>
        <dbReference type="RuleBase" id="RU003744"/>
    </source>
</evidence>
<dbReference type="SMART" id="SM00062">
    <property type="entry name" value="PBPb"/>
    <property type="match status" value="1"/>
</dbReference>
<evidence type="ECO:0000313" key="8">
    <source>
        <dbReference type="EMBL" id="NLR74680.1"/>
    </source>
</evidence>
<dbReference type="GO" id="GO:0006865">
    <property type="term" value="P:amino acid transport"/>
    <property type="evidence" value="ECO:0007669"/>
    <property type="project" value="TreeGrafter"/>
</dbReference>
<feature type="signal peptide" evidence="5">
    <location>
        <begin position="1"/>
        <end position="19"/>
    </location>
</feature>
<dbReference type="RefSeq" id="WP_168876276.1">
    <property type="nucleotide sequence ID" value="NZ_JABAIM010000001.1"/>
</dbReference>
<dbReference type="EMBL" id="JABAIM010000001">
    <property type="protein sequence ID" value="NLR74680.1"/>
    <property type="molecule type" value="Genomic_DNA"/>
</dbReference>
<dbReference type="Proteomes" id="UP000587991">
    <property type="component" value="Unassembled WGS sequence"/>
</dbReference>